<gene>
    <name evidence="3" type="ORF">H8K52_19765</name>
</gene>
<dbReference type="Proteomes" id="UP000648257">
    <property type="component" value="Unassembled WGS sequence"/>
</dbReference>
<dbReference type="PANTHER" id="PTHR32060">
    <property type="entry name" value="TAIL-SPECIFIC PROTEASE"/>
    <property type="match status" value="1"/>
</dbReference>
<evidence type="ECO:0000313" key="4">
    <source>
        <dbReference type="Proteomes" id="UP000648257"/>
    </source>
</evidence>
<evidence type="ECO:0000313" key="3">
    <source>
        <dbReference type="EMBL" id="MBC3809583.1"/>
    </source>
</evidence>
<dbReference type="PANTHER" id="PTHR32060:SF30">
    <property type="entry name" value="CARBOXY-TERMINAL PROCESSING PROTEASE CTPA"/>
    <property type="match status" value="1"/>
</dbReference>
<dbReference type="InterPro" id="IPR005151">
    <property type="entry name" value="Tail-specific_protease"/>
</dbReference>
<dbReference type="Pfam" id="PF03572">
    <property type="entry name" value="Peptidase_S41"/>
    <property type="match status" value="1"/>
</dbReference>
<dbReference type="InterPro" id="IPR029045">
    <property type="entry name" value="ClpP/crotonase-like_dom_sf"/>
</dbReference>
<keyword evidence="4" id="KW-1185">Reference proteome</keyword>
<feature type="chain" id="PRO_5046814398" evidence="1">
    <location>
        <begin position="40"/>
        <end position="519"/>
    </location>
</feature>
<feature type="signal peptide" evidence="1">
    <location>
        <begin position="1"/>
        <end position="39"/>
    </location>
</feature>
<evidence type="ECO:0000259" key="2">
    <source>
        <dbReference type="Pfam" id="PF03572"/>
    </source>
</evidence>
<dbReference type="Gene3D" id="3.90.226.10">
    <property type="entry name" value="2-enoyl-CoA Hydratase, Chain A, domain 1"/>
    <property type="match status" value="1"/>
</dbReference>
<evidence type="ECO:0000256" key="1">
    <source>
        <dbReference type="SAM" id="SignalP"/>
    </source>
</evidence>
<dbReference type="SUPFAM" id="SSF52096">
    <property type="entry name" value="ClpP/crotonase"/>
    <property type="match status" value="1"/>
</dbReference>
<proteinExistence type="predicted"/>
<dbReference type="EMBL" id="JACOFW010000039">
    <property type="protein sequence ID" value="MBC3809583.1"/>
    <property type="molecule type" value="Genomic_DNA"/>
</dbReference>
<keyword evidence="1" id="KW-0732">Signal</keyword>
<dbReference type="RefSeq" id="WP_186924639.1">
    <property type="nucleotide sequence ID" value="NZ_JACOFW010000039.1"/>
</dbReference>
<name>A0ABR6X9I0_9BURK</name>
<reference evidence="3 4" key="1">
    <citation type="submission" date="2020-08" db="EMBL/GenBank/DDBJ databases">
        <title>Novel species isolated from subtropical streams in China.</title>
        <authorList>
            <person name="Lu H."/>
        </authorList>
    </citation>
    <scope>NUCLEOTIDE SEQUENCE [LARGE SCALE GENOMIC DNA]</scope>
    <source>
        <strain evidence="3 4">KACC 16656</strain>
    </source>
</reference>
<protein>
    <submittedName>
        <fullName evidence="3">S41 family peptidase</fullName>
    </submittedName>
</protein>
<sequence length="519" mass="57085">MSKFGRLIGKASSKVFLGSVLSCSLIVSALLHTPARAFAANQSSVSQLSPEAAAQDVRILKTTLMALHPALTKYRTQAEIDEAFAQFEQRGKAATTSSAMYLAATELAAAIRCGHTWTNVLNQSAGSKAALLDASGKLPFTMTLVEDRWLVLASAVPSIKAGDEVLSVNGIKAPDMVKMMLPYLRADGSSDGKRLRQIGHDRKDFSQMDIVWPLLSPPQSGRYQLQIRRLMNGKDQVFTRQEDALTMVARSKILKSQGEPEPDEAWRLKINEHVAYLTLPTFSFWNSKFDWKQFIDQSFATLREKNVTHLVIDIRKNEGGDGAIGGKLLSYLIKQPFQFTSDQSITNYERVPYKLVRYLDTWDYGFFDRTGKVDKITDGTAKGKYQVTARAGLVQTIEPVAKPFQGKVFLLVSAENSSATFQLAKLSQESGAAILVGQQTGGNQRGLNGGELTWVTLPNSGVAVDIPLLATRYTETTPDSSITPDIQVQRTFAARLAGRDVEMEAVKAMIQQTSVEHQP</sequence>
<accession>A0ABR6X9I0</accession>
<comment type="caution">
    <text evidence="3">The sequence shown here is derived from an EMBL/GenBank/DDBJ whole genome shotgun (WGS) entry which is preliminary data.</text>
</comment>
<feature type="domain" description="Tail specific protease" evidence="2">
    <location>
        <begin position="274"/>
        <end position="488"/>
    </location>
</feature>
<organism evidence="3 4">
    <name type="scientific">Undibacterium seohonense</name>
    <dbReference type="NCBI Taxonomy" id="1344950"/>
    <lineage>
        <taxon>Bacteria</taxon>
        <taxon>Pseudomonadati</taxon>
        <taxon>Pseudomonadota</taxon>
        <taxon>Betaproteobacteria</taxon>
        <taxon>Burkholderiales</taxon>
        <taxon>Oxalobacteraceae</taxon>
        <taxon>Undibacterium</taxon>
    </lineage>
</organism>